<dbReference type="Proteomes" id="UP000183843">
    <property type="component" value="Unassembled WGS sequence"/>
</dbReference>
<dbReference type="EMBL" id="FOJX01000001">
    <property type="protein sequence ID" value="SFA71373.1"/>
    <property type="molecule type" value="Genomic_DNA"/>
</dbReference>
<name>A0A1I0V5M0_SELRU</name>
<evidence type="ECO:0000313" key="3">
    <source>
        <dbReference type="Proteomes" id="UP000183843"/>
    </source>
</evidence>
<accession>A0A1I0V5M0</accession>
<dbReference type="RefSeq" id="WP_074811956.1">
    <property type="nucleotide sequence ID" value="NZ_FOJX01000001.1"/>
</dbReference>
<sequence length="74" mass="8672">MWSKGEIEIEGIKVRYWVKHYEEGSEFGIDGGRISKLECRVNGKTILHYERGWNMEPETKIGYQAYAILMGKFN</sequence>
<dbReference type="InterPro" id="IPR056095">
    <property type="entry name" value="DUF7678"/>
</dbReference>
<dbReference type="Pfam" id="PF24726">
    <property type="entry name" value="DUF7678"/>
    <property type="match status" value="1"/>
</dbReference>
<evidence type="ECO:0000259" key="1">
    <source>
        <dbReference type="Pfam" id="PF24726"/>
    </source>
</evidence>
<dbReference type="AlphaFoldDB" id="A0A1I0V5M0"/>
<organism evidence="2 3">
    <name type="scientific">Selenomonas ruminantium</name>
    <dbReference type="NCBI Taxonomy" id="971"/>
    <lineage>
        <taxon>Bacteria</taxon>
        <taxon>Bacillati</taxon>
        <taxon>Bacillota</taxon>
        <taxon>Negativicutes</taxon>
        <taxon>Selenomonadales</taxon>
        <taxon>Selenomonadaceae</taxon>
        <taxon>Selenomonas</taxon>
    </lineage>
</organism>
<proteinExistence type="predicted"/>
<reference evidence="2 3" key="1">
    <citation type="submission" date="2016-10" db="EMBL/GenBank/DDBJ databases">
        <authorList>
            <person name="de Groot N.N."/>
        </authorList>
    </citation>
    <scope>NUCLEOTIDE SEQUENCE [LARGE SCALE GENOMIC DNA]</scope>
    <source>
        <strain evidence="2 3">L14</strain>
    </source>
</reference>
<evidence type="ECO:0000313" key="2">
    <source>
        <dbReference type="EMBL" id="SFA71373.1"/>
    </source>
</evidence>
<gene>
    <name evidence="2" type="ORF">SAMN05216587_101273</name>
</gene>
<protein>
    <recommendedName>
        <fullName evidence="1">DUF7678 domain-containing protein</fullName>
    </recommendedName>
</protein>
<feature type="domain" description="DUF7678" evidence="1">
    <location>
        <begin position="1"/>
        <end position="74"/>
    </location>
</feature>